<reference evidence="4 5" key="1">
    <citation type="journal article" date="2021" name="Nat. Plants">
        <title>The Taxus genome provides insights into paclitaxel biosynthesis.</title>
        <authorList>
            <person name="Xiong X."/>
            <person name="Gou J."/>
            <person name="Liao Q."/>
            <person name="Li Y."/>
            <person name="Zhou Q."/>
            <person name="Bi G."/>
            <person name="Li C."/>
            <person name="Du R."/>
            <person name="Wang X."/>
            <person name="Sun T."/>
            <person name="Guo L."/>
            <person name="Liang H."/>
            <person name="Lu P."/>
            <person name="Wu Y."/>
            <person name="Zhang Z."/>
            <person name="Ro D.K."/>
            <person name="Shang Y."/>
            <person name="Huang S."/>
            <person name="Yan J."/>
        </authorList>
    </citation>
    <scope>NUCLEOTIDE SEQUENCE [LARGE SCALE GENOMIC DNA]</scope>
    <source>
        <strain evidence="4">Ta-2019</strain>
    </source>
</reference>
<dbReference type="EMBL" id="JAHRHJ020000005">
    <property type="protein sequence ID" value="KAH9314166.1"/>
    <property type="molecule type" value="Genomic_DNA"/>
</dbReference>
<dbReference type="Proteomes" id="UP000824469">
    <property type="component" value="Unassembled WGS sequence"/>
</dbReference>
<accession>A0AA38L7F7</accession>
<evidence type="ECO:0000259" key="3">
    <source>
        <dbReference type="Pfam" id="PF00139"/>
    </source>
</evidence>
<dbReference type="PANTHER" id="PTHR32401">
    <property type="entry name" value="CONCANAVALIN A-LIKE LECTIN FAMILY PROTEIN"/>
    <property type="match status" value="1"/>
</dbReference>
<dbReference type="PROSITE" id="PS00307">
    <property type="entry name" value="LECTIN_LEGUME_BETA"/>
    <property type="match status" value="1"/>
</dbReference>
<dbReference type="InterPro" id="IPR019825">
    <property type="entry name" value="Lectin_legB_Mn/Ca_BS"/>
</dbReference>
<organism evidence="4 5">
    <name type="scientific">Taxus chinensis</name>
    <name type="common">Chinese yew</name>
    <name type="synonym">Taxus wallichiana var. chinensis</name>
    <dbReference type="NCBI Taxonomy" id="29808"/>
    <lineage>
        <taxon>Eukaryota</taxon>
        <taxon>Viridiplantae</taxon>
        <taxon>Streptophyta</taxon>
        <taxon>Embryophyta</taxon>
        <taxon>Tracheophyta</taxon>
        <taxon>Spermatophyta</taxon>
        <taxon>Pinopsida</taxon>
        <taxon>Pinidae</taxon>
        <taxon>Conifers II</taxon>
        <taxon>Cupressales</taxon>
        <taxon>Taxaceae</taxon>
        <taxon>Taxus</taxon>
    </lineage>
</organism>
<protein>
    <recommendedName>
        <fullName evidence="3">Legume lectin domain-containing protein</fullName>
    </recommendedName>
</protein>
<evidence type="ECO:0000256" key="1">
    <source>
        <dbReference type="ARBA" id="ARBA00007606"/>
    </source>
</evidence>
<dbReference type="GO" id="GO:0030246">
    <property type="term" value="F:carbohydrate binding"/>
    <property type="evidence" value="ECO:0007669"/>
    <property type="project" value="UniProtKB-KW"/>
</dbReference>
<evidence type="ECO:0000313" key="4">
    <source>
        <dbReference type="EMBL" id="KAH9314166.1"/>
    </source>
</evidence>
<sequence>MSSFATHFQFAIKPDSAENLDSRGGLVFFMAPLGFKAMEISTGKWLGLFNATTTGDPTNHIVAVEFDTDENSFDPNDNHVGIDINTIVSAINVSVINGSLKDGKIWDAWVHFPLHRRRHR</sequence>
<evidence type="ECO:0000313" key="5">
    <source>
        <dbReference type="Proteomes" id="UP000824469"/>
    </source>
</evidence>
<keyword evidence="2" id="KW-0430">Lectin</keyword>
<dbReference type="Pfam" id="PF00139">
    <property type="entry name" value="Lectin_legB"/>
    <property type="match status" value="1"/>
</dbReference>
<dbReference type="SUPFAM" id="SSF49899">
    <property type="entry name" value="Concanavalin A-like lectins/glucanases"/>
    <property type="match status" value="1"/>
</dbReference>
<dbReference type="AlphaFoldDB" id="A0AA38L7F7"/>
<comment type="similarity">
    <text evidence="1">Belongs to the leguminous lectin family.</text>
</comment>
<gene>
    <name evidence="4" type="ORF">KI387_022793</name>
</gene>
<dbReference type="InterPro" id="IPR050258">
    <property type="entry name" value="Leguminous_Lectin"/>
</dbReference>
<dbReference type="PANTHER" id="PTHR32401:SF49">
    <property type="entry name" value="OS10G0129200 PROTEIN"/>
    <property type="match status" value="1"/>
</dbReference>
<name>A0AA38L7F7_TAXCH</name>
<dbReference type="InterPro" id="IPR001220">
    <property type="entry name" value="Legume_lectin_dom"/>
</dbReference>
<feature type="domain" description="Legume lectin" evidence="3">
    <location>
        <begin position="2"/>
        <end position="112"/>
    </location>
</feature>
<keyword evidence="5" id="KW-1185">Reference proteome</keyword>
<feature type="non-terminal residue" evidence="4">
    <location>
        <position position="120"/>
    </location>
</feature>
<evidence type="ECO:0000256" key="2">
    <source>
        <dbReference type="ARBA" id="ARBA00022734"/>
    </source>
</evidence>
<dbReference type="Gene3D" id="2.60.120.200">
    <property type="match status" value="1"/>
</dbReference>
<comment type="caution">
    <text evidence="4">The sequence shown here is derived from an EMBL/GenBank/DDBJ whole genome shotgun (WGS) entry which is preliminary data.</text>
</comment>
<proteinExistence type="inferred from homology"/>
<dbReference type="InterPro" id="IPR013320">
    <property type="entry name" value="ConA-like_dom_sf"/>
</dbReference>